<dbReference type="RefSeq" id="WP_109622028.1">
    <property type="nucleotide sequence ID" value="NZ_QGDO01000008.1"/>
</dbReference>
<feature type="transmembrane region" description="Helical" evidence="4">
    <location>
        <begin position="47"/>
        <end position="65"/>
    </location>
</feature>
<dbReference type="AlphaFoldDB" id="A0A315Z490"/>
<feature type="transmembrane region" description="Helical" evidence="4">
    <location>
        <begin position="136"/>
        <end position="155"/>
    </location>
</feature>
<feature type="transmembrane region" description="Helical" evidence="4">
    <location>
        <begin position="387"/>
        <end position="407"/>
    </location>
</feature>
<protein>
    <submittedName>
        <fullName evidence="6">OFA family oxalate/formate antiporter-like MFS transporter</fullName>
    </submittedName>
</protein>
<dbReference type="Proteomes" id="UP000245535">
    <property type="component" value="Unassembled WGS sequence"/>
</dbReference>
<name>A0A315Z490_SEDFL</name>
<dbReference type="InterPro" id="IPR036259">
    <property type="entry name" value="MFS_trans_sf"/>
</dbReference>
<feature type="transmembrane region" description="Helical" evidence="4">
    <location>
        <begin position="77"/>
        <end position="95"/>
    </location>
</feature>
<evidence type="ECO:0000259" key="5">
    <source>
        <dbReference type="PROSITE" id="PS50850"/>
    </source>
</evidence>
<dbReference type="Pfam" id="PF07690">
    <property type="entry name" value="MFS_1"/>
    <property type="match status" value="1"/>
</dbReference>
<keyword evidence="7" id="KW-1185">Reference proteome</keyword>
<feature type="transmembrane region" description="Helical" evidence="4">
    <location>
        <begin position="230"/>
        <end position="251"/>
    </location>
</feature>
<keyword evidence="3 4" id="KW-0472">Membrane</keyword>
<proteinExistence type="predicted"/>
<feature type="transmembrane region" description="Helical" evidence="4">
    <location>
        <begin position="353"/>
        <end position="375"/>
    </location>
</feature>
<evidence type="ECO:0000313" key="7">
    <source>
        <dbReference type="Proteomes" id="UP000245535"/>
    </source>
</evidence>
<feature type="transmembrane region" description="Helical" evidence="4">
    <location>
        <begin position="101"/>
        <end position="124"/>
    </location>
</feature>
<comment type="caution">
    <text evidence="6">The sequence shown here is derived from an EMBL/GenBank/DDBJ whole genome shotgun (WGS) entry which is preliminary data.</text>
</comment>
<dbReference type="InterPro" id="IPR011701">
    <property type="entry name" value="MFS"/>
</dbReference>
<dbReference type="EMBL" id="QGDO01000008">
    <property type="protein sequence ID" value="PWJ37899.1"/>
    <property type="molecule type" value="Genomic_DNA"/>
</dbReference>
<reference evidence="6 7" key="1">
    <citation type="submission" date="2018-03" db="EMBL/GenBank/DDBJ databases">
        <title>Genomic Encyclopedia of Archaeal and Bacterial Type Strains, Phase II (KMG-II): from individual species to whole genera.</title>
        <authorList>
            <person name="Goeker M."/>
        </authorList>
    </citation>
    <scope>NUCLEOTIDE SEQUENCE [LARGE SCALE GENOMIC DNA]</scope>
    <source>
        <strain evidence="6 7">DSM 28229</strain>
    </source>
</reference>
<accession>A0A315Z490</accession>
<feature type="domain" description="Major facilitator superfamily (MFS) profile" evidence="5">
    <location>
        <begin position="1"/>
        <end position="408"/>
    </location>
</feature>
<keyword evidence="1 4" id="KW-0812">Transmembrane</keyword>
<evidence type="ECO:0000256" key="1">
    <source>
        <dbReference type="ARBA" id="ARBA00022692"/>
    </source>
</evidence>
<sequence length="427" mass="46169">MTGQMRNRWLIAASAVGIHTSIGAVYAYSVLKAPLLKEVGWAFKETAWAFSIVIICMALSAAFLGRMVERIGPRKSSFLAAAFYGAGFMIAGLSVELENLYLFFLGYGVIGGIGMGIGYISPVATLVKWFPDRRGLATGLAIMGFGFGSLVASNMLQYFMSVLNIPYTLYLIGAIYLTVMVISAQYLAPPPEGWAPKGFEAEDNKEGSSKAKQDLAQLTSIEALKTKRFYYLWVMFFITITCGIAIISVAAPLSQDVAGLGVKAAATMVGTMGLINGLGRIGWASFSDMVGRPVTYTIFFIIQAVAFMLLPQATDPWFFQLLIFVIISCYGGVFATIPAYIGDIFGTKNLSAIHGNSLTAKAAAGLVGPQLAAYVKDLTGSYTDTMYIFSGLFVIAIIVSIMAIININKIRKENLRESENDYLKQMA</sequence>
<dbReference type="PANTHER" id="PTHR11360">
    <property type="entry name" value="MONOCARBOXYLATE TRANSPORTER"/>
    <property type="match status" value="1"/>
</dbReference>
<evidence type="ECO:0000256" key="4">
    <source>
        <dbReference type="SAM" id="Phobius"/>
    </source>
</evidence>
<evidence type="ECO:0000256" key="2">
    <source>
        <dbReference type="ARBA" id="ARBA00022989"/>
    </source>
</evidence>
<evidence type="ECO:0000313" key="6">
    <source>
        <dbReference type="EMBL" id="PWJ37899.1"/>
    </source>
</evidence>
<evidence type="ECO:0000256" key="3">
    <source>
        <dbReference type="ARBA" id="ARBA00023136"/>
    </source>
</evidence>
<dbReference type="GO" id="GO:0022857">
    <property type="term" value="F:transmembrane transporter activity"/>
    <property type="evidence" value="ECO:0007669"/>
    <property type="project" value="InterPro"/>
</dbReference>
<dbReference type="Gene3D" id="1.20.1250.20">
    <property type="entry name" value="MFS general substrate transporter like domains"/>
    <property type="match status" value="2"/>
</dbReference>
<dbReference type="OrthoDB" id="9793415at2"/>
<dbReference type="InterPro" id="IPR050327">
    <property type="entry name" value="Proton-linked_MCT"/>
</dbReference>
<organism evidence="6 7">
    <name type="scientific">Sediminitomix flava</name>
    <dbReference type="NCBI Taxonomy" id="379075"/>
    <lineage>
        <taxon>Bacteria</taxon>
        <taxon>Pseudomonadati</taxon>
        <taxon>Bacteroidota</taxon>
        <taxon>Cytophagia</taxon>
        <taxon>Cytophagales</taxon>
        <taxon>Flammeovirgaceae</taxon>
        <taxon>Sediminitomix</taxon>
    </lineage>
</organism>
<gene>
    <name evidence="6" type="ORF">BC781_10834</name>
</gene>
<feature type="transmembrane region" description="Helical" evidence="4">
    <location>
        <begin position="317"/>
        <end position="341"/>
    </location>
</feature>
<feature type="transmembrane region" description="Helical" evidence="4">
    <location>
        <begin position="290"/>
        <end position="311"/>
    </location>
</feature>
<dbReference type="CDD" id="cd17353">
    <property type="entry name" value="MFS_OFA_like"/>
    <property type="match status" value="1"/>
</dbReference>
<feature type="transmembrane region" description="Helical" evidence="4">
    <location>
        <begin position="167"/>
        <end position="188"/>
    </location>
</feature>
<dbReference type="PROSITE" id="PS50850">
    <property type="entry name" value="MFS"/>
    <property type="match status" value="1"/>
</dbReference>
<dbReference type="InterPro" id="IPR020846">
    <property type="entry name" value="MFS_dom"/>
</dbReference>
<dbReference type="PANTHER" id="PTHR11360:SF317">
    <property type="entry name" value="MAJOR FACILITATOR SUPERFAMILY (MFS) PROFILE DOMAIN-CONTAINING PROTEIN-RELATED"/>
    <property type="match status" value="1"/>
</dbReference>
<keyword evidence="2 4" id="KW-1133">Transmembrane helix</keyword>
<dbReference type="SUPFAM" id="SSF103473">
    <property type="entry name" value="MFS general substrate transporter"/>
    <property type="match status" value="1"/>
</dbReference>
<feature type="transmembrane region" description="Helical" evidence="4">
    <location>
        <begin position="257"/>
        <end position="278"/>
    </location>
</feature>